<keyword evidence="7" id="KW-1185">Reference proteome</keyword>
<evidence type="ECO:0000256" key="4">
    <source>
        <dbReference type="SAM" id="MobiDB-lite"/>
    </source>
</evidence>
<dbReference type="InterPro" id="IPR036388">
    <property type="entry name" value="WH-like_DNA-bd_sf"/>
</dbReference>
<dbReference type="InterPro" id="IPR001845">
    <property type="entry name" value="HTH_ArsR_DNA-bd_dom"/>
</dbReference>
<dbReference type="RefSeq" id="WP_379523362.1">
    <property type="nucleotide sequence ID" value="NZ_JBHSPA010000101.1"/>
</dbReference>
<dbReference type="InterPro" id="IPR036390">
    <property type="entry name" value="WH_DNA-bd_sf"/>
</dbReference>
<reference evidence="7" key="1">
    <citation type="journal article" date="2019" name="Int. J. Syst. Evol. Microbiol.">
        <title>The Global Catalogue of Microorganisms (GCM) 10K type strain sequencing project: providing services to taxonomists for standard genome sequencing and annotation.</title>
        <authorList>
            <consortium name="The Broad Institute Genomics Platform"/>
            <consortium name="The Broad Institute Genome Sequencing Center for Infectious Disease"/>
            <person name="Wu L."/>
            <person name="Ma J."/>
        </authorList>
    </citation>
    <scope>NUCLEOTIDE SEQUENCE [LARGE SCALE GENOMIC DNA]</scope>
    <source>
        <strain evidence="7">CCUG 53903</strain>
    </source>
</reference>
<name>A0ABW1D7C3_9ACTN</name>
<dbReference type="InterPro" id="IPR036527">
    <property type="entry name" value="SCP2_sterol-bd_dom_sf"/>
</dbReference>
<dbReference type="PANTHER" id="PTHR33204">
    <property type="entry name" value="TRANSCRIPTIONAL REGULATOR, MARR FAMILY"/>
    <property type="match status" value="1"/>
</dbReference>
<proteinExistence type="predicted"/>
<organism evidence="6 7">
    <name type="scientific">Nonomuraea insulae</name>
    <dbReference type="NCBI Taxonomy" id="1616787"/>
    <lineage>
        <taxon>Bacteria</taxon>
        <taxon>Bacillati</taxon>
        <taxon>Actinomycetota</taxon>
        <taxon>Actinomycetes</taxon>
        <taxon>Streptosporangiales</taxon>
        <taxon>Streptosporangiaceae</taxon>
        <taxon>Nonomuraea</taxon>
    </lineage>
</organism>
<evidence type="ECO:0000256" key="1">
    <source>
        <dbReference type="ARBA" id="ARBA00023015"/>
    </source>
</evidence>
<dbReference type="InterPro" id="IPR003033">
    <property type="entry name" value="SCP2_sterol-bd_dom"/>
</dbReference>
<dbReference type="CDD" id="cd00090">
    <property type="entry name" value="HTH_ARSR"/>
    <property type="match status" value="1"/>
</dbReference>
<dbReference type="SUPFAM" id="SSF46785">
    <property type="entry name" value="Winged helix' DNA-binding domain"/>
    <property type="match status" value="1"/>
</dbReference>
<keyword evidence="2" id="KW-0238">DNA-binding</keyword>
<dbReference type="PROSITE" id="PS51118">
    <property type="entry name" value="HTH_HXLR"/>
    <property type="match status" value="1"/>
</dbReference>
<evidence type="ECO:0000256" key="3">
    <source>
        <dbReference type="ARBA" id="ARBA00023163"/>
    </source>
</evidence>
<evidence type="ECO:0000259" key="5">
    <source>
        <dbReference type="PROSITE" id="PS51118"/>
    </source>
</evidence>
<protein>
    <submittedName>
        <fullName evidence="6">Winged helix-turn-helix transcriptional regulator</fullName>
    </submittedName>
</protein>
<dbReference type="Gene3D" id="3.30.1050.10">
    <property type="entry name" value="SCP2 sterol-binding domain"/>
    <property type="match status" value="1"/>
</dbReference>
<accession>A0ABW1D7C3</accession>
<feature type="region of interest" description="Disordered" evidence="4">
    <location>
        <begin position="207"/>
        <end position="232"/>
    </location>
</feature>
<dbReference type="InterPro" id="IPR002577">
    <property type="entry name" value="HTH_HxlR"/>
</dbReference>
<keyword evidence="3" id="KW-0804">Transcription</keyword>
<comment type="caution">
    <text evidence="6">The sequence shown here is derived from an EMBL/GenBank/DDBJ whole genome shotgun (WGS) entry which is preliminary data.</text>
</comment>
<evidence type="ECO:0000313" key="7">
    <source>
        <dbReference type="Proteomes" id="UP001596058"/>
    </source>
</evidence>
<dbReference type="Pfam" id="PF02036">
    <property type="entry name" value="SCP2"/>
    <property type="match status" value="1"/>
</dbReference>
<sequence length="232" mass="25307">MARRSYDHYCAAARALDVIGDRWALLIVRELLTGPRRYTDLHADLPGISTDVLAARLKDLERDGVVTRRRLPPPGTATVYELTVRGRDLLPVLAALAAWGAPELTGPRSTDAMRAHWFVIPLMDTLRSSTDGLEGVVQIKLDEKLFHIRLSAGAPSYGDGPADDPDVRVTMDSDTCLALIRAATTMAEAHMTGKLRIAGEGRLADALTRRRSTSDGERAHTAQGADAEPEFR</sequence>
<dbReference type="Pfam" id="PF01638">
    <property type="entry name" value="HxlR"/>
    <property type="match status" value="1"/>
</dbReference>
<dbReference type="EMBL" id="JBHSPA010000101">
    <property type="protein sequence ID" value="MFC5833942.1"/>
    <property type="molecule type" value="Genomic_DNA"/>
</dbReference>
<keyword evidence="1" id="KW-0805">Transcription regulation</keyword>
<dbReference type="Gene3D" id="1.10.10.10">
    <property type="entry name" value="Winged helix-like DNA-binding domain superfamily/Winged helix DNA-binding domain"/>
    <property type="match status" value="1"/>
</dbReference>
<dbReference type="Proteomes" id="UP001596058">
    <property type="component" value="Unassembled WGS sequence"/>
</dbReference>
<gene>
    <name evidence="6" type="ORF">ACFPZ3_59720</name>
</gene>
<dbReference type="SMART" id="SM00418">
    <property type="entry name" value="HTH_ARSR"/>
    <property type="match status" value="1"/>
</dbReference>
<evidence type="ECO:0000313" key="6">
    <source>
        <dbReference type="EMBL" id="MFC5833942.1"/>
    </source>
</evidence>
<dbReference type="SUPFAM" id="SSF55718">
    <property type="entry name" value="SCP-like"/>
    <property type="match status" value="1"/>
</dbReference>
<evidence type="ECO:0000256" key="2">
    <source>
        <dbReference type="ARBA" id="ARBA00023125"/>
    </source>
</evidence>
<dbReference type="InterPro" id="IPR011991">
    <property type="entry name" value="ArsR-like_HTH"/>
</dbReference>
<dbReference type="PANTHER" id="PTHR33204:SF18">
    <property type="entry name" value="TRANSCRIPTIONAL REGULATORY PROTEIN"/>
    <property type="match status" value="1"/>
</dbReference>
<feature type="domain" description="HTH hxlR-type" evidence="5">
    <location>
        <begin position="10"/>
        <end position="108"/>
    </location>
</feature>